<name>A0A8J5NML6_FUSOX</name>
<accession>A0A8J5NML6</accession>
<dbReference type="AlphaFoldDB" id="A0A8J5NML6"/>
<gene>
    <name evidence="2" type="ORF">Forpe1208_v013962</name>
</gene>
<reference evidence="2" key="1">
    <citation type="submission" date="2021-04" db="EMBL/GenBank/DDBJ databases">
        <title>First draft genome resource for Brassicaceae pathogens Fusarium oxysporum f. sp. raphani and Fusarium oxysporum f. sp. rapae.</title>
        <authorList>
            <person name="Asai S."/>
        </authorList>
    </citation>
    <scope>NUCLEOTIDE SEQUENCE</scope>
    <source>
        <strain evidence="2">Tf1208</strain>
    </source>
</reference>
<proteinExistence type="predicted"/>
<organism evidence="2 3">
    <name type="scientific">Fusarium oxysporum f. sp. rapae</name>
    <dbReference type="NCBI Taxonomy" id="485398"/>
    <lineage>
        <taxon>Eukaryota</taxon>
        <taxon>Fungi</taxon>
        <taxon>Dikarya</taxon>
        <taxon>Ascomycota</taxon>
        <taxon>Pezizomycotina</taxon>
        <taxon>Sordariomycetes</taxon>
        <taxon>Hypocreomycetidae</taxon>
        <taxon>Hypocreales</taxon>
        <taxon>Nectriaceae</taxon>
        <taxon>Fusarium</taxon>
        <taxon>Fusarium oxysporum species complex</taxon>
    </lineage>
</organism>
<protein>
    <submittedName>
        <fullName evidence="2">Uncharacterized protein</fullName>
    </submittedName>
</protein>
<evidence type="ECO:0000313" key="3">
    <source>
        <dbReference type="Proteomes" id="UP000694050"/>
    </source>
</evidence>
<evidence type="ECO:0000256" key="1">
    <source>
        <dbReference type="SAM" id="MobiDB-lite"/>
    </source>
</evidence>
<dbReference type="Proteomes" id="UP000694050">
    <property type="component" value="Unassembled WGS sequence"/>
</dbReference>
<sequence length="569" mass="63898">MRHPNGRLAWVLLQNFASWKSYEHQRCQQLSDVKDIFAKIWIELFKNPDAESVASYKPRYSTEELHFNLAIVPGSSVGILKPQIDGSQTKAIKFLEDTIVAVNKPKGKSKSNSKKAQVKPPTDLKLKKGTKPKEVDDKPRMKLELKTAAAIAYDYIKIGENPLGLFSTYIKLDDFNKYMKTLEAPRVELLSKQARINAARKAPSTSESKEMEDANVNDCIMKSGQLSVRQKAGQEKVTIENHKTTLVVPISCLKIQEALGQRAAKNAPGRVMGMSASVCAEAYLGWDKLPYNDTEKSRGMMLRNGLYMAEWLHLSAFSWGGLLGLPRSNVSNPPQHETSDVPENLVLGTSETNSQMTRFEKAWQALVRDETILTDNPDFSAVLKVIRNPDQIGIIPHDERKATGNCHYVQGKTTLTEDHRKTAKEFKFVAYAVHYCIKFPTGCRLLRLEAGKELSTEFYPFLRPLYHKLEADLDRLLYDQLKEIWDTDAEGPDLANKLQAQTNNTNPFSSPMRTNNPNLMWQGSNAGLLSSNPYFNTPLLNNTLPYFLSGLTIGCPLDEEKGPGKKLMG</sequence>
<feature type="compositionally biased region" description="Basic and acidic residues" evidence="1">
    <location>
        <begin position="122"/>
        <end position="136"/>
    </location>
</feature>
<feature type="region of interest" description="Disordered" evidence="1">
    <location>
        <begin position="105"/>
        <end position="136"/>
    </location>
</feature>
<evidence type="ECO:0000313" key="2">
    <source>
        <dbReference type="EMBL" id="KAG7406378.1"/>
    </source>
</evidence>
<dbReference type="EMBL" id="JAELUQ010000011">
    <property type="protein sequence ID" value="KAG7406378.1"/>
    <property type="molecule type" value="Genomic_DNA"/>
</dbReference>
<feature type="compositionally biased region" description="Basic residues" evidence="1">
    <location>
        <begin position="105"/>
        <end position="117"/>
    </location>
</feature>
<comment type="caution">
    <text evidence="2">The sequence shown here is derived from an EMBL/GenBank/DDBJ whole genome shotgun (WGS) entry which is preliminary data.</text>
</comment>